<keyword evidence="4" id="KW-1133">Transmembrane helix</keyword>
<dbReference type="EMBL" id="CAJNOU010003844">
    <property type="protein sequence ID" value="CAF1413096.1"/>
    <property type="molecule type" value="Genomic_DNA"/>
</dbReference>
<evidence type="ECO:0000256" key="6">
    <source>
        <dbReference type="PROSITE-ProRule" id="PRU00504"/>
    </source>
</evidence>
<protein>
    <recommendedName>
        <fullName evidence="7">TRPM-like domain-containing protein</fullName>
    </recommendedName>
</protein>
<dbReference type="Pfam" id="PF01436">
    <property type="entry name" value="NHL"/>
    <property type="match status" value="2"/>
</dbReference>
<keyword evidence="5" id="KW-0472">Membrane</keyword>
<dbReference type="Proteomes" id="UP000663889">
    <property type="component" value="Unassembled WGS sequence"/>
</dbReference>
<evidence type="ECO:0000256" key="3">
    <source>
        <dbReference type="ARBA" id="ARBA00022737"/>
    </source>
</evidence>
<dbReference type="AlphaFoldDB" id="A0A815LYI9"/>
<dbReference type="Pfam" id="PF25508">
    <property type="entry name" value="TRPM2"/>
    <property type="match status" value="1"/>
</dbReference>
<reference evidence="8" key="1">
    <citation type="submission" date="2021-02" db="EMBL/GenBank/DDBJ databases">
        <authorList>
            <person name="Nowell W R."/>
        </authorList>
    </citation>
    <scope>NUCLEOTIDE SEQUENCE</scope>
</reference>
<evidence type="ECO:0000256" key="4">
    <source>
        <dbReference type="ARBA" id="ARBA00022989"/>
    </source>
</evidence>
<dbReference type="InterPro" id="IPR050927">
    <property type="entry name" value="TRPM"/>
</dbReference>
<gene>
    <name evidence="8" type="ORF">SEV965_LOCUS31948</name>
</gene>
<comment type="subcellular location">
    <subcellularLocation>
        <location evidence="1">Membrane</location>
        <topology evidence="1">Multi-pass membrane protein</topology>
    </subcellularLocation>
</comment>
<dbReference type="PANTHER" id="PTHR13800">
    <property type="entry name" value="TRANSIENT RECEPTOR POTENTIAL CATION CHANNEL, SUBFAMILY M, MEMBER 6"/>
    <property type="match status" value="1"/>
</dbReference>
<name>A0A815LYI9_9BILA</name>
<dbReference type="GO" id="GO:0005886">
    <property type="term" value="C:plasma membrane"/>
    <property type="evidence" value="ECO:0007669"/>
    <property type="project" value="TreeGrafter"/>
</dbReference>
<dbReference type="InterPro" id="IPR057366">
    <property type="entry name" value="TRPM-like"/>
</dbReference>
<evidence type="ECO:0000256" key="5">
    <source>
        <dbReference type="ARBA" id="ARBA00023136"/>
    </source>
</evidence>
<dbReference type="PANTHER" id="PTHR13800:SF12">
    <property type="entry name" value="TRANSIENT RECEPTOR POTENTIAL CATION CHANNEL SUBFAMILY M MEMBER-LIKE 2"/>
    <property type="match status" value="1"/>
</dbReference>
<dbReference type="InterPro" id="IPR011042">
    <property type="entry name" value="6-blade_b-propeller_TolB-like"/>
</dbReference>
<accession>A0A815LYI9</accession>
<sequence length="417" mass="48284">MLNHYFSEKILKEVFYPLGKIIVNIYKDLQQLYSIIRQEEYEYCGKKLPVDKLFDLNDENILKDYLFWFAKCLKLSCRDFIHVFDFKPTSSLQHTIYNSLVQARNNMPETNLDIDLAELFVPISDLENGQANSSWEQYLKEVYSNKMRINHDPLYLSDRIDKAINFSEEKHLSIIIKKLVGDFVKPIYKSNNSFKSNSKKIDTDNMQKQKDAEYIYRDVFLWCILTHRLEMANIFLGQIKTRICSALIASKILKSFAQHALDHQSKHTLNNEADEFEMCAIECVPCAYFYDTEQTCELIIRRLDVYVNVTCLQMAIAADIYYFMLGSFDNEVESFEGKICIDQLGTVYVADTSNHRIMRCPKGATQGSVIAGGNGAGRQSNQLTSPVGLSFDRHGNLYVVDYENDRVQKFNIEQTAN</sequence>
<evidence type="ECO:0000259" key="7">
    <source>
        <dbReference type="Pfam" id="PF25508"/>
    </source>
</evidence>
<proteinExistence type="predicted"/>
<evidence type="ECO:0000256" key="1">
    <source>
        <dbReference type="ARBA" id="ARBA00004141"/>
    </source>
</evidence>
<dbReference type="Gene3D" id="2.120.10.30">
    <property type="entry name" value="TolB, C-terminal domain"/>
    <property type="match status" value="1"/>
</dbReference>
<feature type="repeat" description="NHL" evidence="6">
    <location>
        <begin position="382"/>
        <end position="413"/>
    </location>
</feature>
<evidence type="ECO:0000313" key="9">
    <source>
        <dbReference type="Proteomes" id="UP000663889"/>
    </source>
</evidence>
<evidence type="ECO:0000313" key="8">
    <source>
        <dbReference type="EMBL" id="CAF1413096.1"/>
    </source>
</evidence>
<organism evidence="8 9">
    <name type="scientific">Rotaria sordida</name>
    <dbReference type="NCBI Taxonomy" id="392033"/>
    <lineage>
        <taxon>Eukaryota</taxon>
        <taxon>Metazoa</taxon>
        <taxon>Spiralia</taxon>
        <taxon>Gnathifera</taxon>
        <taxon>Rotifera</taxon>
        <taxon>Eurotatoria</taxon>
        <taxon>Bdelloidea</taxon>
        <taxon>Philodinida</taxon>
        <taxon>Philodinidae</taxon>
        <taxon>Rotaria</taxon>
    </lineage>
</organism>
<dbReference type="PROSITE" id="PS51125">
    <property type="entry name" value="NHL"/>
    <property type="match status" value="1"/>
</dbReference>
<feature type="domain" description="TRPM-like" evidence="7">
    <location>
        <begin position="160"/>
        <end position="324"/>
    </location>
</feature>
<keyword evidence="3" id="KW-0677">Repeat</keyword>
<dbReference type="GO" id="GO:0099604">
    <property type="term" value="F:ligand-gated calcium channel activity"/>
    <property type="evidence" value="ECO:0007669"/>
    <property type="project" value="TreeGrafter"/>
</dbReference>
<keyword evidence="2" id="KW-0812">Transmembrane</keyword>
<dbReference type="InterPro" id="IPR001258">
    <property type="entry name" value="NHL_repeat"/>
</dbReference>
<evidence type="ECO:0000256" key="2">
    <source>
        <dbReference type="ARBA" id="ARBA00022692"/>
    </source>
</evidence>
<comment type="caution">
    <text evidence="8">The sequence shown here is derived from an EMBL/GenBank/DDBJ whole genome shotgun (WGS) entry which is preliminary data.</text>
</comment>
<dbReference type="SUPFAM" id="SSF63829">
    <property type="entry name" value="Calcium-dependent phosphotriesterase"/>
    <property type="match status" value="1"/>
</dbReference>